<evidence type="ECO:0000256" key="2">
    <source>
        <dbReference type="ARBA" id="ARBA00022679"/>
    </source>
</evidence>
<comment type="cofactor">
    <cofactor evidence="1">
        <name>pyridoxal 5'-phosphate</name>
        <dbReference type="ChEBI" id="CHEBI:597326"/>
    </cofactor>
</comment>
<evidence type="ECO:0000313" key="4">
    <source>
        <dbReference type="EMBL" id="VFU10875.1"/>
    </source>
</evidence>
<keyword evidence="4" id="KW-0012">Acyltransferase</keyword>
<dbReference type="Proteomes" id="UP000294360">
    <property type="component" value="Chromosome"/>
</dbReference>
<name>A0A4U8Z5L9_METTU</name>
<dbReference type="Pfam" id="PF00155">
    <property type="entry name" value="Aminotran_1_2"/>
    <property type="match status" value="1"/>
</dbReference>
<dbReference type="SUPFAM" id="SSF53383">
    <property type="entry name" value="PLP-dependent transferases"/>
    <property type="match status" value="1"/>
</dbReference>
<dbReference type="InterPro" id="IPR004839">
    <property type="entry name" value="Aminotransferase_I/II_large"/>
</dbReference>
<keyword evidence="2 4" id="KW-0808">Transferase</keyword>
<dbReference type="AlphaFoldDB" id="A0A4U8Z5L9"/>
<dbReference type="EMBL" id="LR536450">
    <property type="protein sequence ID" value="VFU10875.1"/>
    <property type="molecule type" value="Genomic_DNA"/>
</dbReference>
<dbReference type="GO" id="GO:0008710">
    <property type="term" value="F:8-amino-7-oxononanoate synthase activity"/>
    <property type="evidence" value="ECO:0007669"/>
    <property type="project" value="UniProtKB-EC"/>
</dbReference>
<dbReference type="EC" id="2.3.1.47" evidence="4"/>
<dbReference type="InterPro" id="IPR015422">
    <property type="entry name" value="PyrdxlP-dep_Trfase_small"/>
</dbReference>
<feature type="domain" description="Aminotransferase class I/classII large" evidence="3">
    <location>
        <begin position="10"/>
        <end position="273"/>
    </location>
</feature>
<dbReference type="InterPro" id="IPR015421">
    <property type="entry name" value="PyrdxlP-dep_Trfase_major"/>
</dbReference>
<protein>
    <submittedName>
        <fullName evidence="4">8-amino-7-oxononanoate synthase</fullName>
        <ecNumber evidence="4">2.3.1.47</ecNumber>
    </submittedName>
</protein>
<organism evidence="4 5">
    <name type="scientific">Methylocella tundrae</name>
    <dbReference type="NCBI Taxonomy" id="227605"/>
    <lineage>
        <taxon>Bacteria</taxon>
        <taxon>Pseudomonadati</taxon>
        <taxon>Pseudomonadota</taxon>
        <taxon>Alphaproteobacteria</taxon>
        <taxon>Hyphomicrobiales</taxon>
        <taxon>Beijerinckiaceae</taxon>
        <taxon>Methylocella</taxon>
    </lineage>
</organism>
<reference evidence="4 5" key="1">
    <citation type="submission" date="2019-03" db="EMBL/GenBank/DDBJ databases">
        <authorList>
            <person name="Kox A.R. M."/>
        </authorList>
    </citation>
    <scope>NUCLEOTIDE SEQUENCE [LARGE SCALE GENOMIC DNA]</scope>
    <source>
        <strain evidence="4">MTUNDRAET4 annotated genome</strain>
    </source>
</reference>
<accession>A0A4U8Z5L9</accession>
<dbReference type="InterPro" id="IPR015424">
    <property type="entry name" value="PyrdxlP-dep_Trfase"/>
</dbReference>
<dbReference type="KEGG" id="mtun:MTUNDRAET4_3994"/>
<sequence>MANVTTISHLLGSRDALFIDELSHNSIVSGAKSAVAETIIFRHNDFDHLDFLLRERRESYRNVMIVAEGLYSMDGDIADLPRLVEIKERHNAWLMIDEAHSIGVLGAEGRGLCEHCGVDPQRIDLMVGTLSKTLASCGGFIAGKAAVIEWMRYTLPGFVYSVGLSPVISAAAAAALQLMQTETWRLDRLRKNAELFVDLARESGLDTGPAIGRGVVPILFADSLDTLDASRHLMENGYYVPPIIQIGVPKDQPRLRFFISASHTEEEIRGVIDLLARREPVSTAPALGAAVAP</sequence>
<dbReference type="PANTHER" id="PTHR13693">
    <property type="entry name" value="CLASS II AMINOTRANSFERASE/8-AMINO-7-OXONONANOATE SYNTHASE"/>
    <property type="match status" value="1"/>
</dbReference>
<dbReference type="Gene3D" id="3.90.1150.10">
    <property type="entry name" value="Aspartate Aminotransferase, domain 1"/>
    <property type="match status" value="1"/>
</dbReference>
<evidence type="ECO:0000259" key="3">
    <source>
        <dbReference type="Pfam" id="PF00155"/>
    </source>
</evidence>
<dbReference type="InterPro" id="IPR050087">
    <property type="entry name" value="AON_synthase_class-II"/>
</dbReference>
<proteinExistence type="predicted"/>
<dbReference type="PANTHER" id="PTHR13693:SF3">
    <property type="entry name" value="LD36009P"/>
    <property type="match status" value="1"/>
</dbReference>
<gene>
    <name evidence="4" type="ORF">MTUNDRAET4_3994</name>
</gene>
<evidence type="ECO:0000313" key="5">
    <source>
        <dbReference type="Proteomes" id="UP000294360"/>
    </source>
</evidence>
<evidence type="ECO:0000256" key="1">
    <source>
        <dbReference type="ARBA" id="ARBA00001933"/>
    </source>
</evidence>
<dbReference type="GO" id="GO:0030170">
    <property type="term" value="F:pyridoxal phosphate binding"/>
    <property type="evidence" value="ECO:0007669"/>
    <property type="project" value="InterPro"/>
</dbReference>
<dbReference type="Gene3D" id="3.40.640.10">
    <property type="entry name" value="Type I PLP-dependent aspartate aminotransferase-like (Major domain)"/>
    <property type="match status" value="1"/>
</dbReference>